<feature type="chain" id="PRO_5020034194" evidence="1">
    <location>
        <begin position="18"/>
        <end position="128"/>
    </location>
</feature>
<dbReference type="OrthoDB" id="1470350at2759"/>
<keyword evidence="1" id="KW-0732">Signal</keyword>
<keyword evidence="3" id="KW-1185">Reference proteome</keyword>
<comment type="caution">
    <text evidence="2">The sequence shown here is derived from an EMBL/GenBank/DDBJ whole genome shotgun (WGS) entry which is preliminary data.</text>
</comment>
<gene>
    <name evidence="2" type="ORF">EVAR_80161_1</name>
</gene>
<dbReference type="AlphaFoldDB" id="A0A4C1Y8L6"/>
<proteinExistence type="predicted"/>
<sequence>MSLWASVIASFLTLESAQTFAVSKDKIVWKFDDVQRNHPLRSTSLAHHFGCSNLMVGYMPVSFGHRAHSIDVFVIHSGGRATITKFFTEIDTTAFEFCKPVINSRFASLHRQEQLEAERGSTELSDYT</sequence>
<accession>A0A4C1Y8L6</accession>
<evidence type="ECO:0000313" key="2">
    <source>
        <dbReference type="EMBL" id="GBP71830.1"/>
    </source>
</evidence>
<name>A0A4C1Y8L6_EUMVA</name>
<evidence type="ECO:0000313" key="3">
    <source>
        <dbReference type="Proteomes" id="UP000299102"/>
    </source>
</evidence>
<dbReference type="EMBL" id="BGZK01001123">
    <property type="protein sequence ID" value="GBP71830.1"/>
    <property type="molecule type" value="Genomic_DNA"/>
</dbReference>
<organism evidence="2 3">
    <name type="scientific">Eumeta variegata</name>
    <name type="common">Bagworm moth</name>
    <name type="synonym">Eumeta japonica</name>
    <dbReference type="NCBI Taxonomy" id="151549"/>
    <lineage>
        <taxon>Eukaryota</taxon>
        <taxon>Metazoa</taxon>
        <taxon>Ecdysozoa</taxon>
        <taxon>Arthropoda</taxon>
        <taxon>Hexapoda</taxon>
        <taxon>Insecta</taxon>
        <taxon>Pterygota</taxon>
        <taxon>Neoptera</taxon>
        <taxon>Endopterygota</taxon>
        <taxon>Lepidoptera</taxon>
        <taxon>Glossata</taxon>
        <taxon>Ditrysia</taxon>
        <taxon>Tineoidea</taxon>
        <taxon>Psychidae</taxon>
        <taxon>Oiketicinae</taxon>
        <taxon>Eumeta</taxon>
    </lineage>
</organism>
<evidence type="ECO:0000256" key="1">
    <source>
        <dbReference type="SAM" id="SignalP"/>
    </source>
</evidence>
<dbReference type="Proteomes" id="UP000299102">
    <property type="component" value="Unassembled WGS sequence"/>
</dbReference>
<feature type="signal peptide" evidence="1">
    <location>
        <begin position="1"/>
        <end position="17"/>
    </location>
</feature>
<protein>
    <submittedName>
        <fullName evidence="2">Uncharacterized protein</fullName>
    </submittedName>
</protein>
<reference evidence="2 3" key="1">
    <citation type="journal article" date="2019" name="Commun. Biol.">
        <title>The bagworm genome reveals a unique fibroin gene that provides high tensile strength.</title>
        <authorList>
            <person name="Kono N."/>
            <person name="Nakamura H."/>
            <person name="Ohtoshi R."/>
            <person name="Tomita M."/>
            <person name="Numata K."/>
            <person name="Arakawa K."/>
        </authorList>
    </citation>
    <scope>NUCLEOTIDE SEQUENCE [LARGE SCALE GENOMIC DNA]</scope>
</reference>